<keyword evidence="3" id="KW-0288">FMN</keyword>
<dbReference type="InterPro" id="IPR013785">
    <property type="entry name" value="Aldolase_TIM"/>
</dbReference>
<dbReference type="PANTHER" id="PTHR43303">
    <property type="entry name" value="NADPH DEHYDROGENASE C23G7.10C-RELATED"/>
    <property type="match status" value="1"/>
</dbReference>
<dbReference type="EMBL" id="JBEGDP010000005">
    <property type="protein sequence ID" value="MEQ7846933.1"/>
    <property type="molecule type" value="Genomic_DNA"/>
</dbReference>
<evidence type="ECO:0000256" key="2">
    <source>
        <dbReference type="ARBA" id="ARBA00022630"/>
    </source>
</evidence>
<proteinExistence type="predicted"/>
<dbReference type="CDD" id="cd02932">
    <property type="entry name" value="OYE_YqiM_FMN"/>
    <property type="match status" value="1"/>
</dbReference>
<evidence type="ECO:0000259" key="6">
    <source>
        <dbReference type="Pfam" id="PF00724"/>
    </source>
</evidence>
<keyword evidence="2" id="KW-0285">Flavoprotein</keyword>
<dbReference type="InterPro" id="IPR044152">
    <property type="entry name" value="YqjM-like"/>
</dbReference>
<sequence>MPTSELFTPITLRGVTVRNRVWVAPMCQYSSVDGLPDDWHLVHLGSFARGGAGLVMTEAAAVVPEGRITPQDAGIWDDAQRDAWRRVVDFVHGQGATAAVQLAHAGRKASAARPWAEGQVASDAEGGWEPVGPSAEAFPGLRDPRALTVAEIEQVVEAFGAAAVRAVEAGFDVVEVHAAHGYLLHEFLSPLSNHRDDEYGGPFEHRARLLLDVVRRVRAAVGEEVPLLVRISATDWAEGGWDADSSVRLAGLLREAGVDLVDTSSGGNLRVDIPVEPGYQVPFAARIRAEAGIASGAVGLITEPKQANDVIAEGSADVVLLARELLRDPHWPLRAAHELGVEPGEGVDWPVQYRAGAAGW</sequence>
<evidence type="ECO:0000256" key="1">
    <source>
        <dbReference type="ARBA" id="ARBA00001917"/>
    </source>
</evidence>
<evidence type="ECO:0000313" key="7">
    <source>
        <dbReference type="EMBL" id="MEQ7846933.1"/>
    </source>
</evidence>
<dbReference type="PANTHER" id="PTHR43303:SF4">
    <property type="entry name" value="NADPH DEHYDROGENASE C23G7.10C-RELATED"/>
    <property type="match status" value="1"/>
</dbReference>
<dbReference type="InterPro" id="IPR001155">
    <property type="entry name" value="OxRdtase_FMN_N"/>
</dbReference>
<comment type="caution">
    <text evidence="7">The sequence shown here is derived from an EMBL/GenBank/DDBJ whole genome shotgun (WGS) entry which is preliminary data.</text>
</comment>
<dbReference type="Pfam" id="PF00724">
    <property type="entry name" value="Oxidored_FMN"/>
    <property type="match status" value="1"/>
</dbReference>
<feature type="domain" description="NADH:flavin oxidoreductase/NADH oxidase N-terminal" evidence="6">
    <location>
        <begin position="5"/>
        <end position="339"/>
    </location>
</feature>
<comment type="cofactor">
    <cofactor evidence="1">
        <name>FMN</name>
        <dbReference type="ChEBI" id="CHEBI:58210"/>
    </cofactor>
</comment>
<name>A0ABV1NWQ3_9ACTN</name>
<dbReference type="RefSeq" id="WP_349804161.1">
    <property type="nucleotide sequence ID" value="NZ_JBEGDP010000005.1"/>
</dbReference>
<protein>
    <submittedName>
        <fullName evidence="7">NADH:flavin oxidoreductase/NADH oxidase</fullName>
    </submittedName>
</protein>
<dbReference type="Gene3D" id="3.20.20.70">
    <property type="entry name" value="Aldolase class I"/>
    <property type="match status" value="1"/>
</dbReference>
<gene>
    <name evidence="7" type="ORF">V6R90_06545</name>
</gene>
<evidence type="ECO:0000313" key="8">
    <source>
        <dbReference type="Proteomes" id="UP001482520"/>
    </source>
</evidence>
<evidence type="ECO:0000256" key="4">
    <source>
        <dbReference type="ARBA" id="ARBA00022857"/>
    </source>
</evidence>
<keyword evidence="4" id="KW-0521">NADP</keyword>
<accession>A0ABV1NWQ3</accession>
<organism evidence="7 8">
    <name type="scientific">Nocardioides kribbensis</name>
    <dbReference type="NCBI Taxonomy" id="305517"/>
    <lineage>
        <taxon>Bacteria</taxon>
        <taxon>Bacillati</taxon>
        <taxon>Actinomycetota</taxon>
        <taxon>Actinomycetes</taxon>
        <taxon>Propionibacteriales</taxon>
        <taxon>Nocardioidaceae</taxon>
        <taxon>Nocardioides</taxon>
    </lineage>
</organism>
<reference evidence="7 8" key="1">
    <citation type="submission" date="2024-02" db="EMBL/GenBank/DDBJ databases">
        <title>Full genome sequence of Nocardioides kribbensis.</title>
        <authorList>
            <person name="Poletto B.L."/>
            <person name="Silva G."/>
            <person name="Galante D."/>
            <person name="Campos K.R."/>
            <person name="Santos M.B.N."/>
            <person name="Sacchi C.T."/>
        </authorList>
    </citation>
    <scope>NUCLEOTIDE SEQUENCE [LARGE SCALE GENOMIC DNA]</scope>
    <source>
        <strain evidence="7 8">O4R</strain>
    </source>
</reference>
<dbReference type="Proteomes" id="UP001482520">
    <property type="component" value="Unassembled WGS sequence"/>
</dbReference>
<dbReference type="SUPFAM" id="SSF51395">
    <property type="entry name" value="FMN-linked oxidoreductases"/>
    <property type="match status" value="1"/>
</dbReference>
<evidence type="ECO:0000256" key="3">
    <source>
        <dbReference type="ARBA" id="ARBA00022643"/>
    </source>
</evidence>
<evidence type="ECO:0000256" key="5">
    <source>
        <dbReference type="ARBA" id="ARBA00023002"/>
    </source>
</evidence>
<keyword evidence="8" id="KW-1185">Reference proteome</keyword>
<keyword evidence="5" id="KW-0560">Oxidoreductase</keyword>